<feature type="compositionally biased region" description="Polar residues" evidence="5">
    <location>
        <begin position="119"/>
        <end position="128"/>
    </location>
</feature>
<accession>A0A8D2JRZ1</accession>
<keyword evidence="3" id="KW-0964">Secreted</keyword>
<comment type="subcellular location">
    <subcellularLocation>
        <location evidence="1">Secreted</location>
    </subcellularLocation>
</comment>
<evidence type="ECO:0008006" key="9">
    <source>
        <dbReference type="Google" id="ProtNLM"/>
    </source>
</evidence>
<dbReference type="PROSITE" id="PS51311">
    <property type="entry name" value="SCGB"/>
    <property type="match status" value="1"/>
</dbReference>
<proteinExistence type="inferred from homology"/>
<evidence type="ECO:0000256" key="1">
    <source>
        <dbReference type="ARBA" id="ARBA00004613"/>
    </source>
</evidence>
<keyword evidence="4 6" id="KW-0732">Signal</keyword>
<evidence type="ECO:0000256" key="3">
    <source>
        <dbReference type="ARBA" id="ARBA00022525"/>
    </source>
</evidence>
<evidence type="ECO:0000313" key="7">
    <source>
        <dbReference type="Ensembl" id="ENSSVLP00005029594.1"/>
    </source>
</evidence>
<reference evidence="7" key="2">
    <citation type="submission" date="2025-09" db="UniProtKB">
        <authorList>
            <consortium name="Ensembl"/>
        </authorList>
    </citation>
    <scope>IDENTIFICATION</scope>
</reference>
<dbReference type="GO" id="GO:0005576">
    <property type="term" value="C:extracellular region"/>
    <property type="evidence" value="ECO:0007669"/>
    <property type="project" value="UniProtKB-SubCell"/>
</dbReference>
<dbReference type="PANTHER" id="PTHR21226:SF8">
    <property type="entry name" value="ABPA10-RELATED"/>
    <property type="match status" value="1"/>
</dbReference>
<dbReference type="Gene3D" id="1.20.920.50">
    <property type="match status" value="1"/>
</dbReference>
<dbReference type="Ensembl" id="ENSSVLT00005032867.1">
    <property type="protein sequence ID" value="ENSSVLP00005029594.1"/>
    <property type="gene ID" value="ENSSVLG00005023328.1"/>
</dbReference>
<feature type="signal peptide" evidence="6">
    <location>
        <begin position="1"/>
        <end position="23"/>
    </location>
</feature>
<dbReference type="AlphaFoldDB" id="A0A8D2JRZ1"/>
<evidence type="ECO:0000256" key="4">
    <source>
        <dbReference type="ARBA" id="ARBA00022729"/>
    </source>
</evidence>
<dbReference type="GO" id="GO:0005496">
    <property type="term" value="F:steroid binding"/>
    <property type="evidence" value="ECO:0007669"/>
    <property type="project" value="TreeGrafter"/>
</dbReference>
<dbReference type="GeneTree" id="ENSGT00390000009774"/>
<comment type="similarity">
    <text evidence="2">Belongs to the secretoglobin family.</text>
</comment>
<feature type="chain" id="PRO_5034390593" description="Major allergen I polypeptide chain 1-like" evidence="6">
    <location>
        <begin position="24"/>
        <end position="128"/>
    </location>
</feature>
<dbReference type="SMART" id="SM00096">
    <property type="entry name" value="UTG"/>
    <property type="match status" value="1"/>
</dbReference>
<dbReference type="PRINTS" id="PR00827">
    <property type="entry name" value="FELALLERGEN"/>
</dbReference>
<organism evidence="7 8">
    <name type="scientific">Sciurus vulgaris</name>
    <name type="common">Eurasian red squirrel</name>
    <dbReference type="NCBI Taxonomy" id="55149"/>
    <lineage>
        <taxon>Eukaryota</taxon>
        <taxon>Metazoa</taxon>
        <taxon>Chordata</taxon>
        <taxon>Craniata</taxon>
        <taxon>Vertebrata</taxon>
        <taxon>Euteleostomi</taxon>
        <taxon>Mammalia</taxon>
        <taxon>Eutheria</taxon>
        <taxon>Euarchontoglires</taxon>
        <taxon>Glires</taxon>
        <taxon>Rodentia</taxon>
        <taxon>Sciuromorpha</taxon>
        <taxon>Sciuridae</taxon>
        <taxon>Sciurinae</taxon>
        <taxon>Sciurini</taxon>
        <taxon>Sciurus</taxon>
    </lineage>
</organism>
<dbReference type="InterPro" id="IPR035960">
    <property type="entry name" value="Secretoglobin_sf"/>
</dbReference>
<dbReference type="InterPro" id="IPR016126">
    <property type="entry name" value="Secretoglobin"/>
</dbReference>
<evidence type="ECO:0000313" key="8">
    <source>
        <dbReference type="Proteomes" id="UP000694564"/>
    </source>
</evidence>
<feature type="region of interest" description="Disordered" evidence="5">
    <location>
        <begin position="99"/>
        <end position="128"/>
    </location>
</feature>
<dbReference type="InterPro" id="IPR053723">
    <property type="entry name" value="Secretoglobin_Domain_sf"/>
</dbReference>
<protein>
    <recommendedName>
        <fullName evidence="9">Major allergen I polypeptide chain 1-like</fullName>
    </recommendedName>
</protein>
<evidence type="ECO:0000256" key="5">
    <source>
        <dbReference type="SAM" id="MobiDB-lite"/>
    </source>
</evidence>
<dbReference type="Pfam" id="PF01099">
    <property type="entry name" value="Uteroglobin"/>
    <property type="match status" value="1"/>
</dbReference>
<dbReference type="SUPFAM" id="SSF48201">
    <property type="entry name" value="Uteroglobin-like"/>
    <property type="match status" value="1"/>
</dbReference>
<evidence type="ECO:0000256" key="2">
    <source>
        <dbReference type="ARBA" id="ARBA00008650"/>
    </source>
</evidence>
<dbReference type="Proteomes" id="UP000694564">
    <property type="component" value="Chromosome 17"/>
</dbReference>
<dbReference type="PANTHER" id="PTHR21226">
    <property type="entry name" value="ABPA10-RELATED"/>
    <property type="match status" value="1"/>
</dbReference>
<name>A0A8D2JRZ1_SCIVU</name>
<sequence>MKPASALVLLGAALLLISDGGSAYLCVPDCDICPAVQEDVDLFMKGTSEKYVAHVAKYQSNPLVLANAKTLKKCVDEKLTEEDKDLVLQGLVSLLKEPVPLPIPRSGRGGDTRPLPHQELSSPSSLGI</sequence>
<reference evidence="7" key="1">
    <citation type="submission" date="2025-08" db="UniProtKB">
        <authorList>
            <consortium name="Ensembl"/>
        </authorList>
    </citation>
    <scope>IDENTIFICATION</scope>
</reference>
<keyword evidence="8" id="KW-1185">Reference proteome</keyword>
<evidence type="ECO:0000256" key="6">
    <source>
        <dbReference type="SAM" id="SignalP"/>
    </source>
</evidence>
<dbReference type="InterPro" id="IPR006178">
    <property type="entry name" value="CH1-like"/>
</dbReference>